<feature type="region of interest" description="Disordered" evidence="1">
    <location>
        <begin position="125"/>
        <end position="213"/>
    </location>
</feature>
<gene>
    <name evidence="2" type="ORF">PANT1444_LOCUS6552</name>
</gene>
<evidence type="ECO:0000256" key="1">
    <source>
        <dbReference type="SAM" id="MobiDB-lite"/>
    </source>
</evidence>
<dbReference type="EMBL" id="HBEP01011653">
    <property type="protein sequence ID" value="CAD8480315.1"/>
    <property type="molecule type" value="Transcribed_RNA"/>
</dbReference>
<accession>A0A7S0EDA1</accession>
<evidence type="ECO:0000313" key="2">
    <source>
        <dbReference type="EMBL" id="CAD8480315.1"/>
    </source>
</evidence>
<organism evidence="2">
    <name type="scientific">Phaeocystis antarctica</name>
    <dbReference type="NCBI Taxonomy" id="33657"/>
    <lineage>
        <taxon>Eukaryota</taxon>
        <taxon>Haptista</taxon>
        <taxon>Haptophyta</taxon>
        <taxon>Prymnesiophyceae</taxon>
        <taxon>Phaeocystales</taxon>
        <taxon>Phaeocystaceae</taxon>
        <taxon>Phaeocystis</taxon>
    </lineage>
</organism>
<feature type="compositionally biased region" description="Polar residues" evidence="1">
    <location>
        <begin position="126"/>
        <end position="142"/>
    </location>
</feature>
<proteinExistence type="predicted"/>
<dbReference type="AlphaFoldDB" id="A0A7S0EDA1"/>
<name>A0A7S0EDA1_9EUKA</name>
<protein>
    <submittedName>
        <fullName evidence="2">Uncharacterized protein</fullName>
    </submittedName>
</protein>
<reference evidence="2" key="1">
    <citation type="submission" date="2021-01" db="EMBL/GenBank/DDBJ databases">
        <authorList>
            <person name="Corre E."/>
            <person name="Pelletier E."/>
            <person name="Niang G."/>
            <person name="Scheremetjew M."/>
            <person name="Finn R."/>
            <person name="Kale V."/>
            <person name="Holt S."/>
            <person name="Cochrane G."/>
            <person name="Meng A."/>
            <person name="Brown T."/>
            <person name="Cohen L."/>
        </authorList>
    </citation>
    <scope>NUCLEOTIDE SEQUENCE</scope>
    <source>
        <strain evidence="2">CCMP1374</strain>
    </source>
</reference>
<sequence>MPSTVSEASVAGSSSPEAEPAVLKAQSAFHAAAGKQLKRLMADGVQRDTASVQLMDQMLHHGAGAAACSSACASPHLQHVVSVTGFTQVQAAKTLLLKEEISQLRRQGHGTTALIEQLQKRLRFTAQPSSRSESDENSTAPATHSPHKKLKRNTEEGQHELLWPPGPRGGLVEMRPAMKKRRPDDAGPPLHKRPKPRLSALPLEACDAPPAPT</sequence>